<dbReference type="GO" id="GO:0005739">
    <property type="term" value="C:mitochondrion"/>
    <property type="evidence" value="ECO:0007669"/>
    <property type="project" value="GOC"/>
</dbReference>
<dbReference type="GO" id="GO:0048038">
    <property type="term" value="F:quinone binding"/>
    <property type="evidence" value="ECO:0007669"/>
    <property type="project" value="InterPro"/>
</dbReference>
<dbReference type="HAMAP" id="MF_01356">
    <property type="entry name" value="NDH1_NuoB"/>
    <property type="match status" value="1"/>
</dbReference>
<dbReference type="GO" id="GO:0051539">
    <property type="term" value="F:4 iron, 4 sulfur cluster binding"/>
    <property type="evidence" value="ECO:0007669"/>
    <property type="project" value="UniProtKB-KW"/>
</dbReference>
<gene>
    <name evidence="6" type="ORF">A0H81_11996</name>
</gene>
<feature type="region of interest" description="Disordered" evidence="4">
    <location>
        <begin position="870"/>
        <end position="1097"/>
    </location>
</feature>
<feature type="compositionally biased region" description="Polar residues" evidence="4">
    <location>
        <begin position="960"/>
        <end position="972"/>
    </location>
</feature>
<name>A0A1C7LTL8_GRIFR</name>
<keyword evidence="3" id="KW-0408">Iron</keyword>
<feature type="compositionally biased region" description="Basic residues" evidence="4">
    <location>
        <begin position="898"/>
        <end position="909"/>
    </location>
</feature>
<evidence type="ECO:0000259" key="5">
    <source>
        <dbReference type="Pfam" id="PF01058"/>
    </source>
</evidence>
<feature type="compositionally biased region" description="Low complexity" evidence="4">
    <location>
        <begin position="1045"/>
        <end position="1056"/>
    </location>
</feature>
<keyword evidence="3" id="KW-0411">Iron-sulfur</keyword>
<keyword evidence="3" id="KW-0479">Metal-binding</keyword>
<feature type="compositionally biased region" description="Low complexity" evidence="4">
    <location>
        <begin position="984"/>
        <end position="994"/>
    </location>
</feature>
<feature type="compositionally biased region" description="Polar residues" evidence="4">
    <location>
        <begin position="913"/>
        <end position="927"/>
    </location>
</feature>
<feature type="region of interest" description="Disordered" evidence="4">
    <location>
        <begin position="1194"/>
        <end position="1231"/>
    </location>
</feature>
<dbReference type="Pfam" id="PF01058">
    <property type="entry name" value="Oxidored_q6"/>
    <property type="match status" value="1"/>
</dbReference>
<dbReference type="STRING" id="5627.A0A1C7LTL8"/>
<feature type="region of interest" description="Disordered" evidence="4">
    <location>
        <begin position="336"/>
        <end position="362"/>
    </location>
</feature>
<dbReference type="PANTHER" id="PTHR11995">
    <property type="entry name" value="NADH DEHYDROGENASE"/>
    <property type="match status" value="1"/>
</dbReference>
<feature type="compositionally biased region" description="Polar residues" evidence="4">
    <location>
        <begin position="1264"/>
        <end position="1273"/>
    </location>
</feature>
<dbReference type="FunFam" id="3.40.50.12280:FF:000001">
    <property type="entry name" value="NADH-quinone oxidoreductase subunit B 2"/>
    <property type="match status" value="1"/>
</dbReference>
<dbReference type="EMBL" id="LUGG01000022">
    <property type="protein sequence ID" value="OBZ68020.1"/>
    <property type="molecule type" value="Genomic_DNA"/>
</dbReference>
<evidence type="ECO:0000313" key="7">
    <source>
        <dbReference type="Proteomes" id="UP000092993"/>
    </source>
</evidence>
<dbReference type="NCBIfam" id="NF005012">
    <property type="entry name" value="PRK06411.1"/>
    <property type="match status" value="1"/>
</dbReference>
<organism evidence="6 7">
    <name type="scientific">Grifola frondosa</name>
    <name type="common">Maitake</name>
    <name type="synonym">Polyporus frondosus</name>
    <dbReference type="NCBI Taxonomy" id="5627"/>
    <lineage>
        <taxon>Eukaryota</taxon>
        <taxon>Fungi</taxon>
        <taxon>Dikarya</taxon>
        <taxon>Basidiomycota</taxon>
        <taxon>Agaricomycotina</taxon>
        <taxon>Agaricomycetes</taxon>
        <taxon>Polyporales</taxon>
        <taxon>Grifolaceae</taxon>
        <taxon>Grifola</taxon>
    </lineage>
</organism>
<evidence type="ECO:0000256" key="1">
    <source>
        <dbReference type="ARBA" id="ARBA00009173"/>
    </source>
</evidence>
<feature type="compositionally biased region" description="Basic and acidic residues" evidence="4">
    <location>
        <begin position="721"/>
        <end position="730"/>
    </location>
</feature>
<dbReference type="OMA" id="WLSINPK"/>
<dbReference type="SUPFAM" id="SSF56770">
    <property type="entry name" value="HydA/Nqo6-like"/>
    <property type="match status" value="1"/>
</dbReference>
<dbReference type="PANTHER" id="PTHR11995:SF14">
    <property type="entry name" value="NADH DEHYDROGENASE [UBIQUINONE] IRON-SULFUR PROTEIN 7, MITOCHONDRIAL"/>
    <property type="match status" value="1"/>
</dbReference>
<dbReference type="GO" id="GO:0032981">
    <property type="term" value="P:mitochondrial respiratory chain complex I assembly"/>
    <property type="evidence" value="ECO:0007669"/>
    <property type="project" value="TreeGrafter"/>
</dbReference>
<protein>
    <recommendedName>
        <fullName evidence="5">NADH:ubiquinone oxidoreductase-like 20kDa subunit domain-containing protein</fullName>
    </recommendedName>
</protein>
<evidence type="ECO:0000256" key="3">
    <source>
        <dbReference type="RuleBase" id="RU004464"/>
    </source>
</evidence>
<feature type="compositionally biased region" description="Basic and acidic residues" evidence="4">
    <location>
        <begin position="997"/>
        <end position="1009"/>
    </location>
</feature>
<feature type="region of interest" description="Disordered" evidence="4">
    <location>
        <begin position="1245"/>
        <end position="1276"/>
    </location>
</feature>
<comment type="caution">
    <text evidence="6">The sequence shown here is derived from an EMBL/GenBank/DDBJ whole genome shotgun (WGS) entry which is preliminary data.</text>
</comment>
<dbReference type="InterPro" id="IPR006137">
    <property type="entry name" value="NADH_UbQ_OxRdtase-like_20kDa"/>
</dbReference>
<keyword evidence="3" id="KW-0004">4Fe-4S</keyword>
<keyword evidence="2 3" id="KW-0520">NAD</keyword>
<dbReference type="GO" id="GO:0015990">
    <property type="term" value="P:electron transport coupled proton transport"/>
    <property type="evidence" value="ECO:0007669"/>
    <property type="project" value="TreeGrafter"/>
</dbReference>
<dbReference type="GO" id="GO:0008137">
    <property type="term" value="F:NADH dehydrogenase (ubiquinone) activity"/>
    <property type="evidence" value="ECO:0007669"/>
    <property type="project" value="InterPro"/>
</dbReference>
<sequence length="1309" mass="142928">MDKPGLPDPNQSRRALRKRHLLVVVPCEEHHSSPLSLCRSPSPEQHVRSSNPIDSTVCFDTSSSIRSVPNAGRRVAFRPAVGVYVNNSMPPTALIPSRIVPVNTDIPSSTTSAVEPITEIAKRNSNQLSLETPQKKPIVNWTRQGSMWPMTFGLACCAVEMMHMAAARYDQDRLGVVFRASPRQSDIMIVAGTLTNKMAPALRKVYDQMPEPRWVISMGSCANGGGYYHYSYSVVRGCDRIVPVDIYVPGCPPTAEALLYGMLQLQRKMRRNRKSVLWQGHLPSTFPAMATVLQLPTPDPGPALNEVSMGLGSPHVHTNAYSHRLTITELDLEGGRYPTLSSSKPNSPVSRSVPLPSPAVDAGMTGALQANLVDYPDMNPHSSAWVGDKLTEEPREEGEPSQAVAPATNQAAQSPRPENTLSSSLPPASASRPVEPYSLDEEPPPVARASAQSSDQYASMLVASPRHPSLPAAGIGAGSSAAAISPIVPLSAGPTYNPSTMQIPISPKPRAYAQHPTYITPPTTSNAIQPTFAPPQVPKEEVCVECAMRDQDMADVDVTGPGVWERESDVLYEELCRREAEEGTPGHASSETHSTRPKARGGRLTEENLRFWLSINPREPSSRQQTLDQYVRSQRTLLEADALARARAIRDCGRSAYELGSSAQPTDDTGGLRIKSPRVSSMPVAGPHARELTLLENGMIVEHVDVRREEKEERERKRKEEKREKRDMSRARKSSRSSRSAAADVLSVYSMPLQSPLPQTDSGFFSGIRGGDSRYSQSFSPRPSSVLTTAGERPQTLLRAYSQASFSDLQSVGSTSSPRRSRFFGFKNLSSGWRSHDSFAPSGSMVDMHVALEREQQYFQAHPSALDVSSNAPTLRMSQSWPRAEVVAESPNTPRAQPNKKKNGLKKIWKLVTGSSKSPPKEVTQSRSSERHEDDMPLAPPPPLSYLVDRESASARRHVSTPSLPSSISPNTLSPFAPSPPTAPSSLIPSPTSSRHPINDKENGSDGRKNSGNLETDQENRMPSGDLGLPTMDTPFTDADMRGRTTQSSSKTLSSLAGPPTPATSSFRPQSVMIRRDKSLPPLPGESSVEFPNHPMPDIRPQTMYDLLRTPPNPPLQGLLPPQAPFRAVDTRRQSFGGLASLPHPAVRSLPSKGSFVRGKLNVPPFLAEEKYAEFGASQPMLGQWSDPRVTPRTLQVPQKAKQRRSRFGLSSLFGKKSHDNEEKEPKEMETGVICGVVEPMDYSVYRSSASDPPEEPANGYSGTGSAHSSSAPRMSIASRKNLAELVEQDPEFVAYRYPSSDQRLEVLR</sequence>
<dbReference type="InterPro" id="IPR006138">
    <property type="entry name" value="NADH_UQ_OxRdtase_20Kd_su"/>
</dbReference>
<dbReference type="NCBIfam" id="TIGR01957">
    <property type="entry name" value="nuoB_fam"/>
    <property type="match status" value="1"/>
</dbReference>
<dbReference type="Proteomes" id="UP000092993">
    <property type="component" value="Unassembled WGS sequence"/>
</dbReference>
<feature type="region of interest" description="Disordered" evidence="4">
    <location>
        <begin position="658"/>
        <end position="687"/>
    </location>
</feature>
<dbReference type="PROSITE" id="PS01150">
    <property type="entry name" value="COMPLEX1_20K"/>
    <property type="match status" value="1"/>
</dbReference>
<feature type="compositionally biased region" description="Low complexity" evidence="4">
    <location>
        <begin position="341"/>
        <end position="360"/>
    </location>
</feature>
<evidence type="ECO:0000256" key="2">
    <source>
        <dbReference type="ARBA" id="ARBA00023027"/>
    </source>
</evidence>
<proteinExistence type="inferred from homology"/>
<feature type="compositionally biased region" description="Low complexity" evidence="4">
    <location>
        <begin position="421"/>
        <end position="431"/>
    </location>
</feature>
<dbReference type="Gene3D" id="3.40.50.12280">
    <property type="match status" value="1"/>
</dbReference>
<dbReference type="GO" id="GO:0046872">
    <property type="term" value="F:metal ion binding"/>
    <property type="evidence" value="ECO:0007669"/>
    <property type="project" value="UniProtKB-KW"/>
</dbReference>
<dbReference type="GO" id="GO:0009060">
    <property type="term" value="P:aerobic respiration"/>
    <property type="evidence" value="ECO:0007669"/>
    <property type="project" value="TreeGrafter"/>
</dbReference>
<comment type="similarity">
    <text evidence="1 3">Belongs to the complex I 20 kDa subunit family.</text>
</comment>
<evidence type="ECO:0000256" key="4">
    <source>
        <dbReference type="SAM" id="MobiDB-lite"/>
    </source>
</evidence>
<accession>A0A1C7LTL8</accession>
<feature type="domain" description="NADH:ubiquinone oxidoreductase-like 20kDa subunit" evidence="5">
    <location>
        <begin position="156"/>
        <end position="264"/>
    </location>
</feature>
<keyword evidence="7" id="KW-1185">Reference proteome</keyword>
<feature type="region of interest" description="Disordered" evidence="4">
    <location>
        <begin position="707"/>
        <end position="741"/>
    </location>
</feature>
<feature type="compositionally biased region" description="Basic and acidic residues" evidence="4">
    <location>
        <begin position="1217"/>
        <end position="1230"/>
    </location>
</feature>
<feature type="compositionally biased region" description="Polar residues" evidence="4">
    <location>
        <begin position="870"/>
        <end position="881"/>
    </location>
</feature>
<evidence type="ECO:0000313" key="6">
    <source>
        <dbReference type="EMBL" id="OBZ68020.1"/>
    </source>
</evidence>
<feature type="compositionally biased region" description="Polar residues" evidence="4">
    <location>
        <begin position="407"/>
        <end position="420"/>
    </location>
</feature>
<dbReference type="OrthoDB" id="3013446at2759"/>
<feature type="region of interest" description="Disordered" evidence="4">
    <location>
        <begin position="390"/>
        <end position="453"/>
    </location>
</feature>
<dbReference type="GO" id="GO:0045271">
    <property type="term" value="C:respiratory chain complex I"/>
    <property type="evidence" value="ECO:0007669"/>
    <property type="project" value="TreeGrafter"/>
</dbReference>
<reference evidence="6 7" key="1">
    <citation type="submission" date="2016-03" db="EMBL/GenBank/DDBJ databases">
        <title>Whole genome sequencing of Grifola frondosa 9006-11.</title>
        <authorList>
            <person name="Min B."/>
            <person name="Park H."/>
            <person name="Kim J.-G."/>
            <person name="Cho H."/>
            <person name="Oh Y.-L."/>
            <person name="Kong W.-S."/>
            <person name="Choi I.-G."/>
        </authorList>
    </citation>
    <scope>NUCLEOTIDE SEQUENCE [LARGE SCALE GENOMIC DNA]</scope>
    <source>
        <strain evidence="6 7">9006-11</strain>
    </source>
</reference>
<feature type="region of interest" description="Disordered" evidence="4">
    <location>
        <begin position="578"/>
        <end position="603"/>
    </location>
</feature>